<organism evidence="3 4">
    <name type="scientific">Bosea massiliensis</name>
    <dbReference type="NCBI Taxonomy" id="151419"/>
    <lineage>
        <taxon>Bacteria</taxon>
        <taxon>Pseudomonadati</taxon>
        <taxon>Pseudomonadota</taxon>
        <taxon>Alphaproteobacteria</taxon>
        <taxon>Hyphomicrobiales</taxon>
        <taxon>Boseaceae</taxon>
        <taxon>Bosea</taxon>
    </lineage>
</organism>
<evidence type="ECO:0000313" key="4">
    <source>
        <dbReference type="Proteomes" id="UP001596060"/>
    </source>
</evidence>
<feature type="signal peptide" evidence="2">
    <location>
        <begin position="1"/>
        <end position="25"/>
    </location>
</feature>
<keyword evidence="4" id="KW-1185">Reference proteome</keyword>
<dbReference type="RefSeq" id="WP_067992981.1">
    <property type="nucleotide sequence ID" value="NZ_JBHSLU010000051.1"/>
</dbReference>
<sequence>MIRLPYAALCLAPLVIAGAMQAALAQPMQLPGAQPFNAPGTQQAAPPSSAPAAPRPPSMPPIKVAGEDAILGRVLRHNGGAGEAVFEKSGAGYGLKLTADGFQSGNLVEPCAVSFGETPVPVTALGRPAGVPRYRLEASVCPIVFDVLDGAVLVVEPTQPCVVEAAACRIDPRGLWGPDARTLAARAKEIEAARGAAERAVREGYRVLTARADAVEQRAIAREQAGFSAERELVCRSYQREGQYGFCGARLTEARAASIRARLGLANEPAKPAPRPARPRPAPPAGGSGPLPLTPQ</sequence>
<proteinExistence type="predicted"/>
<evidence type="ECO:0000256" key="2">
    <source>
        <dbReference type="SAM" id="SignalP"/>
    </source>
</evidence>
<dbReference type="Proteomes" id="UP001596060">
    <property type="component" value="Unassembled WGS sequence"/>
</dbReference>
<keyword evidence="2" id="KW-0732">Signal</keyword>
<name>A0ABW0P5H1_9HYPH</name>
<evidence type="ECO:0000256" key="1">
    <source>
        <dbReference type="SAM" id="MobiDB-lite"/>
    </source>
</evidence>
<comment type="caution">
    <text evidence="3">The sequence shown here is derived from an EMBL/GenBank/DDBJ whole genome shotgun (WGS) entry which is preliminary data.</text>
</comment>
<reference evidence="4" key="1">
    <citation type="journal article" date="2019" name="Int. J. Syst. Evol. Microbiol.">
        <title>The Global Catalogue of Microorganisms (GCM) 10K type strain sequencing project: providing services to taxonomists for standard genome sequencing and annotation.</title>
        <authorList>
            <consortium name="The Broad Institute Genomics Platform"/>
            <consortium name="The Broad Institute Genome Sequencing Center for Infectious Disease"/>
            <person name="Wu L."/>
            <person name="Ma J."/>
        </authorList>
    </citation>
    <scope>NUCLEOTIDE SEQUENCE [LARGE SCALE GENOMIC DNA]</scope>
    <source>
        <strain evidence="4">CCUG 43117</strain>
    </source>
</reference>
<evidence type="ECO:0008006" key="5">
    <source>
        <dbReference type="Google" id="ProtNLM"/>
    </source>
</evidence>
<feature type="compositionally biased region" description="Pro residues" evidence="1">
    <location>
        <begin position="271"/>
        <end position="284"/>
    </location>
</feature>
<protein>
    <recommendedName>
        <fullName evidence="5">DUF4398 domain-containing protein</fullName>
    </recommendedName>
</protein>
<feature type="region of interest" description="Disordered" evidence="1">
    <location>
        <begin position="34"/>
        <end position="59"/>
    </location>
</feature>
<gene>
    <name evidence="3" type="ORF">ACFPN9_16955</name>
</gene>
<feature type="chain" id="PRO_5046006860" description="DUF4398 domain-containing protein" evidence="2">
    <location>
        <begin position="26"/>
        <end position="296"/>
    </location>
</feature>
<dbReference type="EMBL" id="JBHSLU010000051">
    <property type="protein sequence ID" value="MFC5506942.1"/>
    <property type="molecule type" value="Genomic_DNA"/>
</dbReference>
<evidence type="ECO:0000313" key="3">
    <source>
        <dbReference type="EMBL" id="MFC5506942.1"/>
    </source>
</evidence>
<accession>A0ABW0P5H1</accession>
<feature type="region of interest" description="Disordered" evidence="1">
    <location>
        <begin position="263"/>
        <end position="296"/>
    </location>
</feature>